<keyword evidence="2" id="KW-1185">Reference proteome</keyword>
<protein>
    <submittedName>
        <fullName evidence="1">Uncharacterized protein</fullName>
    </submittedName>
</protein>
<dbReference type="Proteomes" id="UP001060085">
    <property type="component" value="Linkage Group LG06"/>
</dbReference>
<proteinExistence type="predicted"/>
<sequence>MILSSNMLCSESPLLRIFGRKGKSTLKYGGNLNETRGVVRLDGKVRIHRNKGLHEIRILGENFKIQVYQSAGEEIGFTDFESCFRGIEIGDERCKNIFFSYVMAYGGGGFAISCPLAKEFEKMQDHCLQRYPGLYGSDDRIRLVPHCLSKNKIVKKEREA</sequence>
<name>A0ACC0A8T2_CATRO</name>
<comment type="caution">
    <text evidence="1">The sequence shown here is derived from an EMBL/GenBank/DDBJ whole genome shotgun (WGS) entry which is preliminary data.</text>
</comment>
<organism evidence="1 2">
    <name type="scientific">Catharanthus roseus</name>
    <name type="common">Madagascar periwinkle</name>
    <name type="synonym">Vinca rosea</name>
    <dbReference type="NCBI Taxonomy" id="4058"/>
    <lineage>
        <taxon>Eukaryota</taxon>
        <taxon>Viridiplantae</taxon>
        <taxon>Streptophyta</taxon>
        <taxon>Embryophyta</taxon>
        <taxon>Tracheophyta</taxon>
        <taxon>Spermatophyta</taxon>
        <taxon>Magnoliopsida</taxon>
        <taxon>eudicotyledons</taxon>
        <taxon>Gunneridae</taxon>
        <taxon>Pentapetalae</taxon>
        <taxon>asterids</taxon>
        <taxon>lamiids</taxon>
        <taxon>Gentianales</taxon>
        <taxon>Apocynaceae</taxon>
        <taxon>Rauvolfioideae</taxon>
        <taxon>Vinceae</taxon>
        <taxon>Catharanthinae</taxon>
        <taxon>Catharanthus</taxon>
    </lineage>
</organism>
<evidence type="ECO:0000313" key="2">
    <source>
        <dbReference type="Proteomes" id="UP001060085"/>
    </source>
</evidence>
<gene>
    <name evidence="1" type="ORF">M9H77_25387</name>
</gene>
<accession>A0ACC0A8T2</accession>
<reference evidence="2" key="1">
    <citation type="journal article" date="2023" name="Nat. Plants">
        <title>Single-cell RNA sequencing provides a high-resolution roadmap for understanding the multicellular compartmentation of specialized metabolism.</title>
        <authorList>
            <person name="Sun S."/>
            <person name="Shen X."/>
            <person name="Li Y."/>
            <person name="Li Y."/>
            <person name="Wang S."/>
            <person name="Li R."/>
            <person name="Zhang H."/>
            <person name="Shen G."/>
            <person name="Guo B."/>
            <person name="Wei J."/>
            <person name="Xu J."/>
            <person name="St-Pierre B."/>
            <person name="Chen S."/>
            <person name="Sun C."/>
        </authorList>
    </citation>
    <scope>NUCLEOTIDE SEQUENCE [LARGE SCALE GENOMIC DNA]</scope>
</reference>
<dbReference type="EMBL" id="CM044706">
    <property type="protein sequence ID" value="KAI5656594.1"/>
    <property type="molecule type" value="Genomic_DNA"/>
</dbReference>
<evidence type="ECO:0000313" key="1">
    <source>
        <dbReference type="EMBL" id="KAI5656594.1"/>
    </source>
</evidence>